<keyword evidence="2" id="KW-1185">Reference proteome</keyword>
<gene>
    <name evidence="1" type="ORF">DPMN_183992</name>
</gene>
<evidence type="ECO:0000313" key="1">
    <source>
        <dbReference type="EMBL" id="KAH3749494.1"/>
    </source>
</evidence>
<reference evidence="1" key="2">
    <citation type="submission" date="2020-11" db="EMBL/GenBank/DDBJ databases">
        <authorList>
            <person name="McCartney M.A."/>
            <person name="Auch B."/>
            <person name="Kono T."/>
            <person name="Mallez S."/>
            <person name="Becker A."/>
            <person name="Gohl D.M."/>
            <person name="Silverstein K.A.T."/>
            <person name="Koren S."/>
            <person name="Bechman K.B."/>
            <person name="Herman A."/>
            <person name="Abrahante J.E."/>
            <person name="Garbe J."/>
        </authorList>
    </citation>
    <scope>NUCLEOTIDE SEQUENCE</scope>
    <source>
        <strain evidence="1">Duluth1</strain>
        <tissue evidence="1">Whole animal</tissue>
    </source>
</reference>
<name>A0A9D4DKX2_DREPO</name>
<proteinExistence type="predicted"/>
<sequence>MSKQSADIVLSSFHWLAGLERSRDSKQGWTPLLVVPCSNEDPAPVLRICYKLTGADNCNRLSERADTSLI</sequence>
<reference evidence="1" key="1">
    <citation type="journal article" date="2019" name="bioRxiv">
        <title>The Genome of the Zebra Mussel, Dreissena polymorpha: A Resource for Invasive Species Research.</title>
        <authorList>
            <person name="McCartney M.A."/>
            <person name="Auch B."/>
            <person name="Kono T."/>
            <person name="Mallez S."/>
            <person name="Zhang Y."/>
            <person name="Obille A."/>
            <person name="Becker A."/>
            <person name="Abrahante J.E."/>
            <person name="Garbe J."/>
            <person name="Badalamenti J.P."/>
            <person name="Herman A."/>
            <person name="Mangelson H."/>
            <person name="Liachko I."/>
            <person name="Sullivan S."/>
            <person name="Sone E.D."/>
            <person name="Koren S."/>
            <person name="Silverstein K.A.T."/>
            <person name="Beckman K.B."/>
            <person name="Gohl D.M."/>
        </authorList>
    </citation>
    <scope>NUCLEOTIDE SEQUENCE</scope>
    <source>
        <strain evidence="1">Duluth1</strain>
        <tissue evidence="1">Whole animal</tissue>
    </source>
</reference>
<comment type="caution">
    <text evidence="1">The sequence shown here is derived from an EMBL/GenBank/DDBJ whole genome shotgun (WGS) entry which is preliminary data.</text>
</comment>
<dbReference type="AlphaFoldDB" id="A0A9D4DKX2"/>
<protein>
    <submittedName>
        <fullName evidence="1">Uncharacterized protein</fullName>
    </submittedName>
</protein>
<accession>A0A9D4DKX2</accession>
<evidence type="ECO:0000313" key="2">
    <source>
        <dbReference type="Proteomes" id="UP000828390"/>
    </source>
</evidence>
<dbReference type="EMBL" id="JAIWYP010000010">
    <property type="protein sequence ID" value="KAH3749494.1"/>
    <property type="molecule type" value="Genomic_DNA"/>
</dbReference>
<organism evidence="1 2">
    <name type="scientific">Dreissena polymorpha</name>
    <name type="common">Zebra mussel</name>
    <name type="synonym">Mytilus polymorpha</name>
    <dbReference type="NCBI Taxonomy" id="45954"/>
    <lineage>
        <taxon>Eukaryota</taxon>
        <taxon>Metazoa</taxon>
        <taxon>Spiralia</taxon>
        <taxon>Lophotrochozoa</taxon>
        <taxon>Mollusca</taxon>
        <taxon>Bivalvia</taxon>
        <taxon>Autobranchia</taxon>
        <taxon>Heteroconchia</taxon>
        <taxon>Euheterodonta</taxon>
        <taxon>Imparidentia</taxon>
        <taxon>Neoheterodontei</taxon>
        <taxon>Myida</taxon>
        <taxon>Dreissenoidea</taxon>
        <taxon>Dreissenidae</taxon>
        <taxon>Dreissena</taxon>
    </lineage>
</organism>
<dbReference type="Proteomes" id="UP000828390">
    <property type="component" value="Unassembled WGS sequence"/>
</dbReference>